<reference evidence="4" key="1">
    <citation type="submission" date="2019-04" db="EMBL/GenBank/DDBJ databases">
        <title>Draft genome sequence of Pseudonocardiaceae bacterium SL3-2-4.</title>
        <authorList>
            <person name="Ningsih F."/>
            <person name="Yokota A."/>
            <person name="Sakai Y."/>
            <person name="Nanatani K."/>
            <person name="Yabe S."/>
            <person name="Oetari A."/>
            <person name="Sjamsuridzal W."/>
        </authorList>
    </citation>
    <scope>NUCLEOTIDE SEQUENCE [LARGE SCALE GENOMIC DNA]</scope>
    <source>
        <strain evidence="4">SL3-2-4</strain>
    </source>
</reference>
<evidence type="ECO:0000256" key="1">
    <source>
        <dbReference type="ARBA" id="ARBA00022801"/>
    </source>
</evidence>
<dbReference type="InterPro" id="IPR023365">
    <property type="entry name" value="Sortase_dom-sf"/>
</dbReference>
<keyword evidence="2" id="KW-0732">Signal</keyword>
<evidence type="ECO:0000313" key="3">
    <source>
        <dbReference type="EMBL" id="GDY31795.1"/>
    </source>
</evidence>
<organism evidence="3 4">
    <name type="scientific">Gandjariella thermophila</name>
    <dbReference type="NCBI Taxonomy" id="1931992"/>
    <lineage>
        <taxon>Bacteria</taxon>
        <taxon>Bacillati</taxon>
        <taxon>Actinomycetota</taxon>
        <taxon>Actinomycetes</taxon>
        <taxon>Pseudonocardiales</taxon>
        <taxon>Pseudonocardiaceae</taxon>
        <taxon>Gandjariella</taxon>
    </lineage>
</organism>
<accession>A0A4D4J544</accession>
<dbReference type="EMBL" id="BJFL01000017">
    <property type="protein sequence ID" value="GDY31795.1"/>
    <property type="molecule type" value="Genomic_DNA"/>
</dbReference>
<dbReference type="OrthoDB" id="525039at2"/>
<dbReference type="Proteomes" id="UP000298860">
    <property type="component" value="Unassembled WGS sequence"/>
</dbReference>
<comment type="caution">
    <text evidence="3">The sequence shown here is derived from an EMBL/GenBank/DDBJ whole genome shotgun (WGS) entry which is preliminary data.</text>
</comment>
<dbReference type="InterPro" id="IPR042001">
    <property type="entry name" value="Sortase_F"/>
</dbReference>
<sequence>MSLFRLGGARTMVCAAAVVSGVAMVTAAMALTLADPPAEFGTVPTFAGADGSAVPRPSFGGTEDGRAPSSPLAAALVQRVPDRLVLPSLGIAAAVVPVPVRGDGSLVVPPDPRQVGWWVGGAYPGATTGTVLVAGHVDDVRIGLGALFHVASLRQGDLVALDTPVGRYTYRVMARREYPKQRLPPDLFGQRGQARLVLVTCGGSFDPDRGYADNVVIYTEPAAS</sequence>
<dbReference type="Pfam" id="PF04203">
    <property type="entry name" value="Sortase"/>
    <property type="match status" value="1"/>
</dbReference>
<protein>
    <submittedName>
        <fullName evidence="3">Class F sortase</fullName>
    </submittedName>
</protein>
<evidence type="ECO:0000313" key="4">
    <source>
        <dbReference type="Proteomes" id="UP000298860"/>
    </source>
</evidence>
<gene>
    <name evidence="3" type="ORF">GTS_34280</name>
</gene>
<dbReference type="InterPro" id="IPR005754">
    <property type="entry name" value="Sortase"/>
</dbReference>
<keyword evidence="1" id="KW-0378">Hydrolase</keyword>
<dbReference type="RefSeq" id="WP_137814847.1">
    <property type="nucleotide sequence ID" value="NZ_BJFL01000017.1"/>
</dbReference>
<proteinExistence type="predicted"/>
<feature type="chain" id="PRO_5020980708" evidence="2">
    <location>
        <begin position="31"/>
        <end position="224"/>
    </location>
</feature>
<keyword evidence="4" id="KW-1185">Reference proteome</keyword>
<dbReference type="CDD" id="cd05829">
    <property type="entry name" value="Sortase_F"/>
    <property type="match status" value="1"/>
</dbReference>
<dbReference type="SUPFAM" id="SSF63817">
    <property type="entry name" value="Sortase"/>
    <property type="match status" value="1"/>
</dbReference>
<dbReference type="GO" id="GO:0016787">
    <property type="term" value="F:hydrolase activity"/>
    <property type="evidence" value="ECO:0007669"/>
    <property type="project" value="UniProtKB-KW"/>
</dbReference>
<dbReference type="Gene3D" id="2.40.260.10">
    <property type="entry name" value="Sortase"/>
    <property type="match status" value="1"/>
</dbReference>
<dbReference type="AlphaFoldDB" id="A0A4D4J544"/>
<name>A0A4D4J544_9PSEU</name>
<feature type="signal peptide" evidence="2">
    <location>
        <begin position="1"/>
        <end position="30"/>
    </location>
</feature>
<evidence type="ECO:0000256" key="2">
    <source>
        <dbReference type="SAM" id="SignalP"/>
    </source>
</evidence>